<gene>
    <name evidence="1" type="ORF">LCL61_25040</name>
</gene>
<evidence type="ECO:0000313" key="1">
    <source>
        <dbReference type="EMBL" id="WYW18813.1"/>
    </source>
</evidence>
<evidence type="ECO:0000313" key="2">
    <source>
        <dbReference type="Proteomes" id="UP001456344"/>
    </source>
</evidence>
<proteinExistence type="predicted"/>
<sequence length="576" mass="63358">MRTNGFDAIVAEAAALARKQSTASEAARVAATLDGRIDEETGIAALSRQERGLLEEMVRSGIRLEGDGETEADDDRTDDGWWLWLTATGRLAIRQRDADAGEGGYRIGKGCWPTPESLATADRLARGAAWAERSEFDDLAAELAQEPPEAVVERLNSVSDALVHLAPVRIYVGDRTYSNLGSHSNLPGKSLAVGAPDSVLTELSRTGVAEWRVEDAVFVACAAALLKSGTAVRLEEFNSRQLTPSALEAWLRRKTCSYSGLEIDNAAAMPTGGILGRLDDLAVQCAARRSESIRSGQQFYRYIQGVNLYKEERPLVPRVGPADLPAEVVGFLREEASLDETADGTFRVPDDLARALAEPAGDARFGSAFEQLLHGLLGAVAEATDSDVTMARGPRCLDDLADGSDSPERVLRLTTNENYCCVVPSHRFRERFADDRASLIKALASYSARMRYNTWHYLPDSMGLGRHHPGRDDWFFAPSMPDITTWSDQHHTGHVMFGVRHAIRVPIGIHFDGSYRPGLYDLRLMRAEEPPFELVDLRAAVAVGQMLTTLHQAMAAHRRRVTAFDNAWYRGFRFDD</sequence>
<organism evidence="1 2">
    <name type="scientific">Amycolatopsis coloradensis</name>
    <dbReference type="NCBI Taxonomy" id="76021"/>
    <lineage>
        <taxon>Bacteria</taxon>
        <taxon>Bacillati</taxon>
        <taxon>Actinomycetota</taxon>
        <taxon>Actinomycetes</taxon>
        <taxon>Pseudonocardiales</taxon>
        <taxon>Pseudonocardiaceae</taxon>
        <taxon>Amycolatopsis</taxon>
    </lineage>
</organism>
<dbReference type="EMBL" id="CP150484">
    <property type="protein sequence ID" value="WYW18813.1"/>
    <property type="molecule type" value="Genomic_DNA"/>
</dbReference>
<name>A0ACD5BHA6_9PSEU</name>
<protein>
    <submittedName>
        <fullName evidence="1">Uncharacterized protein</fullName>
    </submittedName>
</protein>
<keyword evidence="2" id="KW-1185">Reference proteome</keyword>
<dbReference type="Proteomes" id="UP001456344">
    <property type="component" value="Chromosome"/>
</dbReference>
<reference evidence="1" key="1">
    <citation type="submission" date="2023-10" db="EMBL/GenBank/DDBJ databases">
        <title>Whole genome sequencing of actinobacterial strain Amycolatopsis sp. (BCA-696) identifies the underlying plant growth-promoting genes.</title>
        <authorList>
            <person name="Gandham P."/>
            <person name="Vadla N."/>
            <person name="Saji A."/>
            <person name="Srinivas V."/>
            <person name="Ruperao P."/>
            <person name="Selvanayagam S."/>
            <person name="Saxena R.K."/>
            <person name="Rathore A."/>
            <person name="Gopalakrishnan S."/>
            <person name="Thakur V."/>
        </authorList>
    </citation>
    <scope>NUCLEOTIDE SEQUENCE</scope>
    <source>
        <strain evidence="1">BCA-696</strain>
    </source>
</reference>
<accession>A0ACD5BHA6</accession>